<feature type="domain" description="Trypanosome variant surface glycoprotein B-type N-terminal" evidence="9">
    <location>
        <begin position="50"/>
        <end position="261"/>
    </location>
</feature>
<dbReference type="Pfam" id="PF13206">
    <property type="entry name" value="VSG_B"/>
    <property type="match status" value="1"/>
</dbReference>
<protein>
    <submittedName>
        <fullName evidence="10">Variant surface glycoprotein 1125.2993</fullName>
    </submittedName>
</protein>
<evidence type="ECO:0000256" key="3">
    <source>
        <dbReference type="ARBA" id="ARBA00022475"/>
    </source>
</evidence>
<dbReference type="VEuPathDB" id="TriTrypDB:Tb09.v4.0053"/>
<evidence type="ECO:0000256" key="6">
    <source>
        <dbReference type="ARBA" id="ARBA00023136"/>
    </source>
</evidence>
<proteinExistence type="predicted"/>
<evidence type="ECO:0000256" key="1">
    <source>
        <dbReference type="ARBA" id="ARBA00002523"/>
    </source>
</evidence>
<evidence type="ECO:0000313" key="10">
    <source>
        <dbReference type="EMBL" id="APD74389.1"/>
    </source>
</evidence>
<dbReference type="AlphaFoldDB" id="A0A1J0R904"/>
<evidence type="ECO:0000256" key="7">
    <source>
        <dbReference type="ARBA" id="ARBA00023180"/>
    </source>
</evidence>
<accession>A0A1J0R904</accession>
<keyword evidence="7" id="KW-0325">Glycoprotein</keyword>
<name>A0A1J0R904_9TRYP</name>
<dbReference type="InterPro" id="IPR025932">
    <property type="entry name" value="Trypano_VSG_B_N_dom"/>
</dbReference>
<comment type="subcellular location">
    <subcellularLocation>
        <location evidence="2">Cell membrane</location>
        <topology evidence="2">Lipid-anchor</topology>
        <topology evidence="2">GPI-anchor</topology>
    </subcellularLocation>
</comment>
<keyword evidence="6" id="KW-0472">Membrane</keyword>
<comment type="function">
    <text evidence="1">VSG forms a coat on the surface of the parasite. The trypanosome evades the immune response of the host by expressing a series of antigenically distinct VSGs from an estimated 1000 VSG genes.</text>
</comment>
<evidence type="ECO:0000256" key="2">
    <source>
        <dbReference type="ARBA" id="ARBA00004609"/>
    </source>
</evidence>
<sequence length="265" mass="29306">MPFNRLQQVFAIFPVITIPKTESRDEIKKEFKDFCILYKLANLVPPEPKLINEEETNGETLTVEAQMHSILDRVIRLNATLMAQNQTKIVSDTQNYLNAEAILKPESPATKLFEGIGKEKLTKLIAAYKEITGEGSHAKAISAATGYPFKQTQPLPIRRQIASLADEAWQIAATTSNLANKIEQNRTEARRQLAFSILGRGYTTVNTDITKPDAVIPPISAKNIPWADSKDRDDTCKDADDSENTASDALVTDMLCTCSVKHSAG</sequence>
<dbReference type="EMBL" id="KX700433">
    <property type="protein sequence ID" value="APD74389.1"/>
    <property type="molecule type" value="Genomic_DNA"/>
</dbReference>
<dbReference type="GO" id="GO:0005886">
    <property type="term" value="C:plasma membrane"/>
    <property type="evidence" value="ECO:0007669"/>
    <property type="project" value="UniProtKB-SubCell"/>
</dbReference>
<keyword evidence="4" id="KW-0336">GPI-anchor</keyword>
<dbReference type="GO" id="GO:0098552">
    <property type="term" value="C:side of membrane"/>
    <property type="evidence" value="ECO:0007669"/>
    <property type="project" value="UniProtKB-KW"/>
</dbReference>
<organism evidence="10">
    <name type="scientific">Trypanosoma brucei</name>
    <dbReference type="NCBI Taxonomy" id="5691"/>
    <lineage>
        <taxon>Eukaryota</taxon>
        <taxon>Discoba</taxon>
        <taxon>Euglenozoa</taxon>
        <taxon>Kinetoplastea</taxon>
        <taxon>Metakinetoplastina</taxon>
        <taxon>Trypanosomatida</taxon>
        <taxon>Trypanosomatidae</taxon>
        <taxon>Trypanosoma</taxon>
    </lineage>
</organism>
<keyword evidence="3" id="KW-1003">Cell membrane</keyword>
<evidence type="ECO:0000256" key="8">
    <source>
        <dbReference type="ARBA" id="ARBA00023288"/>
    </source>
</evidence>
<reference evidence="10" key="1">
    <citation type="submission" date="2016-08" db="EMBL/GenBank/DDBJ databases">
        <title>VSG repertoire of Trypanosoma brucei EATRO 1125.</title>
        <authorList>
            <person name="Cross G.A."/>
        </authorList>
    </citation>
    <scope>NUCLEOTIDE SEQUENCE</scope>
    <source>
        <strain evidence="10">EATRO 1125</strain>
    </source>
</reference>
<keyword evidence="5" id="KW-0732">Signal</keyword>
<evidence type="ECO:0000256" key="5">
    <source>
        <dbReference type="ARBA" id="ARBA00022729"/>
    </source>
</evidence>
<keyword evidence="8" id="KW-0449">Lipoprotein</keyword>
<evidence type="ECO:0000259" key="9">
    <source>
        <dbReference type="Pfam" id="PF13206"/>
    </source>
</evidence>
<evidence type="ECO:0000256" key="4">
    <source>
        <dbReference type="ARBA" id="ARBA00022622"/>
    </source>
</evidence>